<keyword evidence="4" id="KW-0479">Metal-binding</keyword>
<keyword evidence="4" id="KW-0862">Zinc</keyword>
<feature type="binding site" evidence="4">
    <location>
        <position position="95"/>
    </location>
    <ligand>
        <name>Zn(2+)</name>
        <dbReference type="ChEBI" id="CHEBI:29105"/>
    </ligand>
</feature>
<feature type="region of interest" description="Disordered" evidence="6">
    <location>
        <begin position="497"/>
        <end position="521"/>
    </location>
</feature>
<keyword evidence="5" id="KW-0746">Sphingolipid metabolism</keyword>
<protein>
    <recommendedName>
        <fullName evidence="5">Neutral ceramidase</fullName>
        <ecNumber evidence="5">3.5.1.23</ecNumber>
    </recommendedName>
</protein>
<proteinExistence type="inferred from homology"/>
<feature type="domain" description="Neutral/alkaline non-lysosomal ceramidase C-terminal" evidence="8">
    <location>
        <begin position="488"/>
        <end position="643"/>
    </location>
</feature>
<evidence type="ECO:0000256" key="2">
    <source>
        <dbReference type="ARBA" id="ARBA00022801"/>
    </source>
</evidence>
<dbReference type="EC" id="3.5.1.23" evidence="5"/>
<keyword evidence="10" id="KW-1185">Reference proteome</keyword>
<dbReference type="Pfam" id="PF04734">
    <property type="entry name" value="Ceramidase_alk"/>
    <property type="match status" value="1"/>
</dbReference>
<evidence type="ECO:0000313" key="10">
    <source>
        <dbReference type="Proteomes" id="UP000179734"/>
    </source>
</evidence>
<evidence type="ECO:0000256" key="4">
    <source>
        <dbReference type="PIRSR" id="PIRSR606823-2"/>
    </source>
</evidence>
<dbReference type="InterPro" id="IPR031331">
    <property type="entry name" value="NEUT/ALK_ceramidase_C"/>
</dbReference>
<keyword evidence="2 5" id="KW-0378">Hydrolase</keyword>
<comment type="caution">
    <text evidence="9">The sequence shown here is derived from an EMBL/GenBank/DDBJ whole genome shotgun (WGS) entry which is preliminary data.</text>
</comment>
<evidence type="ECO:0000313" key="9">
    <source>
        <dbReference type="EMBL" id="OHV06646.1"/>
    </source>
</evidence>
<feature type="region of interest" description="Disordered" evidence="6">
    <location>
        <begin position="251"/>
        <end position="270"/>
    </location>
</feature>
<feature type="binding site" evidence="4">
    <location>
        <position position="420"/>
    </location>
    <ligand>
        <name>Zn(2+)</name>
        <dbReference type="ChEBI" id="CHEBI:29105"/>
    </ligand>
</feature>
<dbReference type="GO" id="GO:0017040">
    <property type="term" value="F:N-acylsphingosine amidohydrolase activity"/>
    <property type="evidence" value="ECO:0007669"/>
    <property type="project" value="UniProtKB-UniRule"/>
</dbReference>
<organism evidence="9 10">
    <name type="scientific">Mycobacterium talmoniae</name>
    <dbReference type="NCBI Taxonomy" id="1858794"/>
    <lineage>
        <taxon>Bacteria</taxon>
        <taxon>Bacillati</taxon>
        <taxon>Actinomycetota</taxon>
        <taxon>Actinomycetes</taxon>
        <taxon>Mycobacteriales</taxon>
        <taxon>Mycobacteriaceae</taxon>
        <taxon>Mycobacterium</taxon>
    </lineage>
</organism>
<dbReference type="Gene3D" id="2.60.40.2300">
    <property type="entry name" value="Neutral/alkaline non-lysosomal ceramidase, C-terminal domain"/>
    <property type="match status" value="1"/>
</dbReference>
<evidence type="ECO:0000259" key="7">
    <source>
        <dbReference type="Pfam" id="PF04734"/>
    </source>
</evidence>
<sequence length="648" mass="70848">MTTEYRVGRGIADITGEPAECGMLGYGVRTQQTTGLHTRLRARAFVIAATEMRVLLVVCELPLMLDSVHREVLRRLATTYGELYTLDNVMLTATHTHCGPGGYADHWLYNSNTGGFRPQTFGAIVDGILEAVTRAHADLAPATLSVAIGELHDASINRSPSAFARNPAAERAQFPDAIDPQTTLLRIERGGRLAGVINWFATHGTSMTNRNTLISSDNKGYAAYRWERLDRGVDYLADDPPDFVAAFAQTNTGDMSPNLNRRPGSGPTEDEFENTRIIGTRQTVAAAKLAVDVGVDVVGGLNARATYVDLSDFAVQPEFSGDGREHRTGPVMAGAAALAGTEEGLGPLYPLLRQGRNPVVDGLVRQVVYRLSPRLRDAHAPKGVVVGGRRLNKVLPLMAERAPVQLLRIGHLYLIGIPAEVTIVAGLRLRRTVADIVGAEPRDVLVAGYSNGYVHYVTTPEEYDEQRYEGGSTMFGRWQLPALQQVVADLAAAMRDGRPPAAGSAPVDLSRRRRARRRRAADMPVDGRRFGDILEAPHARYRPGATVRAVFAGAHPNNDLRRGGTYLRVQRETDSGWSTVADDGDWSTTFRWHRTRRRASVITATWTVPADTPPGRYRLRYDGDARESDGAIRAFSGTTEPFELLAPR</sequence>
<name>A0A1S1NNZ8_9MYCO</name>
<keyword evidence="5" id="KW-0443">Lipid metabolism</keyword>
<feature type="active site" description="Nucleophile" evidence="3">
    <location>
        <position position="256"/>
    </location>
</feature>
<dbReference type="PANTHER" id="PTHR12670">
    <property type="entry name" value="CERAMIDASE"/>
    <property type="match status" value="1"/>
</dbReference>
<evidence type="ECO:0000259" key="8">
    <source>
        <dbReference type="Pfam" id="PF17048"/>
    </source>
</evidence>
<feature type="domain" description="Neutral/alkaline non-lysosomal ceramidase N-terminal" evidence="7">
    <location>
        <begin position="5"/>
        <end position="485"/>
    </location>
</feature>
<dbReference type="InterPro" id="IPR006823">
    <property type="entry name" value="Ceramidase_alk"/>
</dbReference>
<feature type="binding site" evidence="4">
    <location>
        <position position="456"/>
    </location>
    <ligand>
        <name>Zn(2+)</name>
        <dbReference type="ChEBI" id="CHEBI:29105"/>
    </ligand>
</feature>
<dbReference type="AlphaFoldDB" id="A0A1S1NNZ8"/>
<dbReference type="PANTHER" id="PTHR12670:SF1">
    <property type="entry name" value="NEUTRAL CERAMIDASE"/>
    <property type="match status" value="1"/>
</dbReference>
<dbReference type="GO" id="GO:0005576">
    <property type="term" value="C:extracellular region"/>
    <property type="evidence" value="ECO:0007669"/>
    <property type="project" value="TreeGrafter"/>
</dbReference>
<dbReference type="InterPro" id="IPR031329">
    <property type="entry name" value="NEUT/ALK_ceramidase_N"/>
</dbReference>
<comment type="similarity">
    <text evidence="1 5">Belongs to the neutral ceramidase family.</text>
</comment>
<dbReference type="Proteomes" id="UP000179734">
    <property type="component" value="Unassembled WGS sequence"/>
</dbReference>
<dbReference type="GO" id="GO:0042759">
    <property type="term" value="P:long-chain fatty acid biosynthetic process"/>
    <property type="evidence" value="ECO:0007669"/>
    <property type="project" value="TreeGrafter"/>
</dbReference>
<dbReference type="GO" id="GO:0046872">
    <property type="term" value="F:metal ion binding"/>
    <property type="evidence" value="ECO:0007669"/>
    <property type="project" value="UniProtKB-KW"/>
</dbReference>
<dbReference type="GO" id="GO:0046512">
    <property type="term" value="P:sphingosine biosynthetic process"/>
    <property type="evidence" value="ECO:0007669"/>
    <property type="project" value="TreeGrafter"/>
</dbReference>
<evidence type="ECO:0000256" key="5">
    <source>
        <dbReference type="RuleBase" id="RU366019"/>
    </source>
</evidence>
<evidence type="ECO:0000256" key="6">
    <source>
        <dbReference type="SAM" id="MobiDB-lite"/>
    </source>
</evidence>
<dbReference type="GO" id="GO:0016020">
    <property type="term" value="C:membrane"/>
    <property type="evidence" value="ECO:0007669"/>
    <property type="project" value="GOC"/>
</dbReference>
<feature type="binding site" evidence="4">
    <location>
        <position position="203"/>
    </location>
    <ligand>
        <name>Zn(2+)</name>
        <dbReference type="ChEBI" id="CHEBI:29105"/>
    </ligand>
</feature>
<comment type="cofactor">
    <cofactor evidence="4">
        <name>Zn(2+)</name>
        <dbReference type="ChEBI" id="CHEBI:29105"/>
    </cofactor>
    <text evidence="4">Binds 1 zinc ion per subunit.</text>
</comment>
<dbReference type="InterPro" id="IPR038445">
    <property type="entry name" value="NCDase_C_sf"/>
</dbReference>
<dbReference type="RefSeq" id="WP_071020085.1">
    <property type="nucleotide sequence ID" value="NZ_MLQM01000003.1"/>
</dbReference>
<comment type="catalytic activity">
    <reaction evidence="5">
        <text>an N-acylsphing-4-enine + H2O = sphing-4-enine + a fatty acid</text>
        <dbReference type="Rhea" id="RHEA:20856"/>
        <dbReference type="ChEBI" id="CHEBI:15377"/>
        <dbReference type="ChEBI" id="CHEBI:28868"/>
        <dbReference type="ChEBI" id="CHEBI:52639"/>
        <dbReference type="ChEBI" id="CHEBI:57756"/>
        <dbReference type="EC" id="3.5.1.23"/>
    </reaction>
</comment>
<dbReference type="Pfam" id="PF17048">
    <property type="entry name" value="Ceramidse_alk_C"/>
    <property type="match status" value="1"/>
</dbReference>
<dbReference type="GO" id="GO:0046514">
    <property type="term" value="P:ceramide catabolic process"/>
    <property type="evidence" value="ECO:0007669"/>
    <property type="project" value="InterPro"/>
</dbReference>
<reference evidence="9 10" key="1">
    <citation type="submission" date="2016-10" db="EMBL/GenBank/DDBJ databases">
        <title>Genome sequence of Mycobacterium talmonii.</title>
        <authorList>
            <person name="Greninger A.L."/>
            <person name="Elliott B."/>
            <person name="Vasireddy S."/>
            <person name="Vasireddy R."/>
        </authorList>
    </citation>
    <scope>NUCLEOTIDE SEQUENCE [LARGE SCALE GENOMIC DNA]</scope>
    <source>
        <strain evidence="10">NE-TNMC-100812</strain>
    </source>
</reference>
<accession>A0A1S1NNZ8</accession>
<gene>
    <name evidence="9" type="ORF">BKN37_01360</name>
</gene>
<dbReference type="EMBL" id="MLQM01000003">
    <property type="protein sequence ID" value="OHV06646.1"/>
    <property type="molecule type" value="Genomic_DNA"/>
</dbReference>
<evidence type="ECO:0000256" key="3">
    <source>
        <dbReference type="PIRSR" id="PIRSR606823-1"/>
    </source>
</evidence>
<evidence type="ECO:0000256" key="1">
    <source>
        <dbReference type="ARBA" id="ARBA00009835"/>
    </source>
</evidence>